<dbReference type="Proteomes" id="UP000594195">
    <property type="component" value="Chromosome"/>
</dbReference>
<evidence type="ECO:0000313" key="3">
    <source>
        <dbReference type="Proteomes" id="UP000594195"/>
    </source>
</evidence>
<evidence type="ECO:0008006" key="4">
    <source>
        <dbReference type="Google" id="ProtNLM"/>
    </source>
</evidence>
<dbReference type="EMBL" id="CP040442">
    <property type="protein sequence ID" value="QOW11430.1"/>
    <property type="molecule type" value="Genomic_DNA"/>
</dbReference>
<feature type="signal peptide" evidence="1">
    <location>
        <begin position="1"/>
        <end position="19"/>
    </location>
</feature>
<feature type="chain" id="PRO_5032356032" description="Lipoprotein" evidence="1">
    <location>
        <begin position="20"/>
        <end position="150"/>
    </location>
</feature>
<organism evidence="2 3">
    <name type="scientific">Kaistella flava</name>
    <name type="common">ex Peng et al. 2021</name>
    <dbReference type="NCBI Taxonomy" id="2038776"/>
    <lineage>
        <taxon>Bacteria</taxon>
        <taxon>Pseudomonadati</taxon>
        <taxon>Bacteroidota</taxon>
        <taxon>Flavobacteriia</taxon>
        <taxon>Flavobacteriales</taxon>
        <taxon>Weeksellaceae</taxon>
        <taxon>Chryseobacterium group</taxon>
        <taxon>Kaistella</taxon>
    </lineage>
</organism>
<reference evidence="2 3" key="1">
    <citation type="submission" date="2019-05" db="EMBL/GenBank/DDBJ databases">
        <title>Chryseobacterium sp. isolated from King George Island, maritime Antarctica.</title>
        <authorList>
            <person name="Peng X."/>
        </authorList>
    </citation>
    <scope>NUCLEOTIDE SEQUENCE [LARGE SCALE GENOMIC DNA]</scope>
    <source>
        <strain evidence="2 3">7-3A</strain>
    </source>
</reference>
<protein>
    <recommendedName>
        <fullName evidence="4">Lipoprotein</fullName>
    </recommendedName>
</protein>
<accession>A0A7M2YBG2</accession>
<keyword evidence="1" id="KW-0732">Signal</keyword>
<proteinExistence type="predicted"/>
<dbReference type="AlphaFoldDB" id="A0A7M2YBG2"/>
<sequence>MNYIFSIFLFLMVGCSSQAGNIPSDTIDFEEVSHFSYNLTSGNYLILDTQDKIDAVYKIIHSKTQGNRLAPIPTLDAGETYLIFRPVLKNGNDVEIKEIALKNNILYINVEDFNNPQIEKSSRVTPNVLVKVLKKITPKKIIINYQNNSK</sequence>
<keyword evidence="3" id="KW-1185">Reference proteome</keyword>
<evidence type="ECO:0000256" key="1">
    <source>
        <dbReference type="SAM" id="SignalP"/>
    </source>
</evidence>
<evidence type="ECO:0000313" key="2">
    <source>
        <dbReference type="EMBL" id="QOW11430.1"/>
    </source>
</evidence>
<dbReference type="RefSeq" id="WP_193811613.1">
    <property type="nucleotide sequence ID" value="NZ_CP040442.1"/>
</dbReference>
<gene>
    <name evidence="2" type="ORF">Q73A0000_14185</name>
</gene>
<dbReference type="KEGG" id="kfa:Q73A0000_14185"/>
<name>A0A7M2YBG2_9FLAO</name>